<evidence type="ECO:0000313" key="1">
    <source>
        <dbReference type="EMBL" id="MEQ2281824.1"/>
    </source>
</evidence>
<comment type="caution">
    <text evidence="1">The sequence shown here is derived from an EMBL/GenBank/DDBJ whole genome shotgun (WGS) entry which is preliminary data.</text>
</comment>
<evidence type="ECO:0000313" key="2">
    <source>
        <dbReference type="Proteomes" id="UP001469553"/>
    </source>
</evidence>
<reference evidence="1 2" key="1">
    <citation type="submission" date="2021-06" db="EMBL/GenBank/DDBJ databases">
        <authorList>
            <person name="Palmer J.M."/>
        </authorList>
    </citation>
    <scope>NUCLEOTIDE SEQUENCE [LARGE SCALE GENOMIC DNA]</scope>
    <source>
        <strain evidence="1 2">AS_MEX2019</strain>
        <tissue evidence="1">Muscle</tissue>
    </source>
</reference>
<sequence>MCFQSGRRFVTESTSLSVLLTAKRLCWWAWCADCFSTPVVWIITLDSLHSTSDRNPGPHLPAVSANSDLIFQPARSPPLPGLLLLTLQTAGPPRVILHT</sequence>
<organism evidence="1 2">
    <name type="scientific">Ameca splendens</name>
    <dbReference type="NCBI Taxonomy" id="208324"/>
    <lineage>
        <taxon>Eukaryota</taxon>
        <taxon>Metazoa</taxon>
        <taxon>Chordata</taxon>
        <taxon>Craniata</taxon>
        <taxon>Vertebrata</taxon>
        <taxon>Euteleostomi</taxon>
        <taxon>Actinopterygii</taxon>
        <taxon>Neopterygii</taxon>
        <taxon>Teleostei</taxon>
        <taxon>Neoteleostei</taxon>
        <taxon>Acanthomorphata</taxon>
        <taxon>Ovalentaria</taxon>
        <taxon>Atherinomorphae</taxon>
        <taxon>Cyprinodontiformes</taxon>
        <taxon>Goodeidae</taxon>
        <taxon>Ameca</taxon>
    </lineage>
</organism>
<dbReference type="Proteomes" id="UP001469553">
    <property type="component" value="Unassembled WGS sequence"/>
</dbReference>
<evidence type="ECO:0008006" key="3">
    <source>
        <dbReference type="Google" id="ProtNLM"/>
    </source>
</evidence>
<keyword evidence="2" id="KW-1185">Reference proteome</keyword>
<protein>
    <recommendedName>
        <fullName evidence="3">Secreted protein</fullName>
    </recommendedName>
</protein>
<proteinExistence type="predicted"/>
<accession>A0ABV0XK45</accession>
<name>A0ABV0XK45_9TELE</name>
<dbReference type="EMBL" id="JAHRIP010004841">
    <property type="protein sequence ID" value="MEQ2281824.1"/>
    <property type="molecule type" value="Genomic_DNA"/>
</dbReference>
<gene>
    <name evidence="1" type="ORF">AMECASPLE_034343</name>
</gene>